<dbReference type="EMBL" id="FXTU01000005">
    <property type="protein sequence ID" value="SMP25201.1"/>
    <property type="molecule type" value="Genomic_DNA"/>
</dbReference>
<evidence type="ECO:0000313" key="2">
    <source>
        <dbReference type="Proteomes" id="UP001157946"/>
    </source>
</evidence>
<sequence>MPYKRTAVYIENEFFGHIKELPGVLGSYHKRHPLDFKKRSGIPVDLKLQKLMYEDLLDLSKQNNCTIEELIILFVAEVMYKTISNDIKAEKQQKQIKKNNSPSMQGELMLFT</sequence>
<keyword evidence="2" id="KW-1185">Reference proteome</keyword>
<organism evidence="1 2">
    <name type="scientific">Laceyella tengchongensis</name>
    <dbReference type="NCBI Taxonomy" id="574699"/>
    <lineage>
        <taxon>Bacteria</taxon>
        <taxon>Bacillati</taxon>
        <taxon>Bacillota</taxon>
        <taxon>Bacilli</taxon>
        <taxon>Bacillales</taxon>
        <taxon>Thermoactinomycetaceae</taxon>
        <taxon>Laceyella</taxon>
    </lineage>
</organism>
<dbReference type="RefSeq" id="WP_102991141.1">
    <property type="nucleotide sequence ID" value="NZ_FXTU01000005.1"/>
</dbReference>
<accession>A0AA46AG38</accession>
<reference evidence="1" key="1">
    <citation type="submission" date="2017-05" db="EMBL/GenBank/DDBJ databases">
        <authorList>
            <person name="Varghese N."/>
            <person name="Submissions S."/>
        </authorList>
    </citation>
    <scope>NUCLEOTIDE SEQUENCE</scope>
    <source>
        <strain evidence="1">DSM 45262</strain>
    </source>
</reference>
<gene>
    <name evidence="1" type="ORF">SAMN06265361_10524</name>
</gene>
<evidence type="ECO:0000313" key="1">
    <source>
        <dbReference type="EMBL" id="SMP25201.1"/>
    </source>
</evidence>
<comment type="caution">
    <text evidence="1">The sequence shown here is derived from an EMBL/GenBank/DDBJ whole genome shotgun (WGS) entry which is preliminary data.</text>
</comment>
<protein>
    <submittedName>
        <fullName evidence="1">Uncharacterized protein</fullName>
    </submittedName>
</protein>
<dbReference type="AlphaFoldDB" id="A0AA46AG38"/>
<name>A0AA46AG38_9BACL</name>
<dbReference type="Proteomes" id="UP001157946">
    <property type="component" value="Unassembled WGS sequence"/>
</dbReference>
<proteinExistence type="predicted"/>